<feature type="compositionally biased region" description="Polar residues" evidence="2">
    <location>
        <begin position="264"/>
        <end position="285"/>
    </location>
</feature>
<keyword evidence="5" id="KW-1185">Reference proteome</keyword>
<dbReference type="InterPro" id="IPR029071">
    <property type="entry name" value="Ubiquitin-like_domsf"/>
</dbReference>
<name>A0ABD2QBK9_9PLAT</name>
<comment type="caution">
    <text evidence="4">The sequence shown here is derived from an EMBL/GenBank/DDBJ whole genome shotgun (WGS) entry which is preliminary data.</text>
</comment>
<dbReference type="InterPro" id="IPR033593">
    <property type="entry name" value="N-RASSF"/>
</dbReference>
<accession>A0ABD2QBK9</accession>
<keyword evidence="1" id="KW-0175">Coiled coil</keyword>
<feature type="coiled-coil region" evidence="1">
    <location>
        <begin position="190"/>
        <end position="256"/>
    </location>
</feature>
<dbReference type="AlphaFoldDB" id="A0ABD2QBK9"/>
<evidence type="ECO:0000313" key="4">
    <source>
        <dbReference type="EMBL" id="KAL3316945.1"/>
    </source>
</evidence>
<sequence length="312" mass="35106">MDIKVWIDGVPRDVGNVTEHTSCEDLIFALSNAASKPGLYVLVAPWRGNEITLSPNEKPLVVINRLGEDPKTFEFVLRRLPTHINPGPQLVPPHAYQTRGYSQGHLPMVPMHQSGSMPGYPPEPNEKLELRNKMALQEQEIERNRLHLLNLDKEITRFEQTQDHSSISMDCVGPAAELRQLSLIPWNDLLESNKAKHASLIKEKSQLEAALQTLSSRISETHSQVLKQEKRLDKMSEELLDDLELLNNKREEIASSFRRERSKSQPSEVKVNGNSPSFSAATSFPQVSKERTLLNNPVIPSRNTSSAEGVMI</sequence>
<organism evidence="4 5">
    <name type="scientific">Cichlidogyrus casuarinus</name>
    <dbReference type="NCBI Taxonomy" id="1844966"/>
    <lineage>
        <taxon>Eukaryota</taxon>
        <taxon>Metazoa</taxon>
        <taxon>Spiralia</taxon>
        <taxon>Lophotrochozoa</taxon>
        <taxon>Platyhelminthes</taxon>
        <taxon>Monogenea</taxon>
        <taxon>Monopisthocotylea</taxon>
        <taxon>Dactylogyridea</taxon>
        <taxon>Ancyrocephalidae</taxon>
        <taxon>Cichlidogyrus</taxon>
    </lineage>
</organism>
<evidence type="ECO:0000256" key="2">
    <source>
        <dbReference type="SAM" id="MobiDB-lite"/>
    </source>
</evidence>
<reference evidence="4 5" key="1">
    <citation type="submission" date="2024-11" db="EMBL/GenBank/DDBJ databases">
        <title>Adaptive evolution of stress response genes in parasites aligns with host niche diversity.</title>
        <authorList>
            <person name="Hahn C."/>
            <person name="Resl P."/>
        </authorList>
    </citation>
    <scope>NUCLEOTIDE SEQUENCE [LARGE SCALE GENOMIC DNA]</scope>
    <source>
        <strain evidence="4">EGGRZ-B1_66</strain>
        <tissue evidence="4">Body</tissue>
    </source>
</reference>
<feature type="region of interest" description="Disordered" evidence="2">
    <location>
        <begin position="256"/>
        <end position="285"/>
    </location>
</feature>
<protein>
    <recommendedName>
        <fullName evidence="3">Ras-associating domain-containing protein</fullName>
    </recommendedName>
</protein>
<dbReference type="Proteomes" id="UP001626550">
    <property type="component" value="Unassembled WGS sequence"/>
</dbReference>
<dbReference type="SUPFAM" id="SSF54236">
    <property type="entry name" value="Ubiquitin-like"/>
    <property type="match status" value="1"/>
</dbReference>
<gene>
    <name evidence="4" type="ORF">Ciccas_004409</name>
</gene>
<dbReference type="PROSITE" id="PS50200">
    <property type="entry name" value="RA"/>
    <property type="match status" value="1"/>
</dbReference>
<proteinExistence type="predicted"/>
<evidence type="ECO:0000259" key="3">
    <source>
        <dbReference type="PROSITE" id="PS50200"/>
    </source>
</evidence>
<evidence type="ECO:0000256" key="1">
    <source>
        <dbReference type="SAM" id="Coils"/>
    </source>
</evidence>
<dbReference type="Gene3D" id="3.10.20.90">
    <property type="entry name" value="Phosphatidylinositol 3-kinase Catalytic Subunit, Chain A, domain 1"/>
    <property type="match status" value="1"/>
</dbReference>
<dbReference type="PANTHER" id="PTHR15286:SF6">
    <property type="entry name" value="GH01133P"/>
    <property type="match status" value="1"/>
</dbReference>
<dbReference type="InterPro" id="IPR000159">
    <property type="entry name" value="RA_dom"/>
</dbReference>
<feature type="domain" description="Ras-associating" evidence="3">
    <location>
        <begin position="1"/>
        <end position="82"/>
    </location>
</feature>
<dbReference type="PANTHER" id="PTHR15286">
    <property type="entry name" value="RAS-ASSOCIATING DOMAIN CONTAINING PROTEIN"/>
    <property type="match status" value="1"/>
</dbReference>
<evidence type="ECO:0000313" key="5">
    <source>
        <dbReference type="Proteomes" id="UP001626550"/>
    </source>
</evidence>
<dbReference type="CDD" id="cd16123">
    <property type="entry name" value="RA_RASSF7_like"/>
    <property type="match status" value="1"/>
</dbReference>
<dbReference type="EMBL" id="JBJKFK010000459">
    <property type="protein sequence ID" value="KAL3316945.1"/>
    <property type="molecule type" value="Genomic_DNA"/>
</dbReference>